<dbReference type="InterPro" id="IPR050272">
    <property type="entry name" value="Isochorismatase-like_hydrls"/>
</dbReference>
<dbReference type="SUPFAM" id="SSF52499">
    <property type="entry name" value="Isochorismatase-like hydrolases"/>
    <property type="match status" value="1"/>
</dbReference>
<evidence type="ECO:0000256" key="2">
    <source>
        <dbReference type="ARBA" id="ARBA00022801"/>
    </source>
</evidence>
<evidence type="ECO:0000313" key="5">
    <source>
        <dbReference type="Proteomes" id="UP001388673"/>
    </source>
</evidence>
<dbReference type="GO" id="GO:0016787">
    <property type="term" value="F:hydrolase activity"/>
    <property type="evidence" value="ECO:0007669"/>
    <property type="project" value="UniProtKB-KW"/>
</dbReference>
<organism evidence="4 5">
    <name type="scientific">Kwoniella newhampshirensis</name>
    <dbReference type="NCBI Taxonomy" id="1651941"/>
    <lineage>
        <taxon>Eukaryota</taxon>
        <taxon>Fungi</taxon>
        <taxon>Dikarya</taxon>
        <taxon>Basidiomycota</taxon>
        <taxon>Agaricomycotina</taxon>
        <taxon>Tremellomycetes</taxon>
        <taxon>Tremellales</taxon>
        <taxon>Cryptococcaceae</taxon>
        <taxon>Kwoniella</taxon>
    </lineage>
</organism>
<gene>
    <name evidence="4" type="ORF">IAR55_002028</name>
</gene>
<dbReference type="GeneID" id="92179287"/>
<dbReference type="AlphaFoldDB" id="A0AAW0YSR5"/>
<dbReference type="Gene3D" id="3.40.50.850">
    <property type="entry name" value="Isochorismatase-like"/>
    <property type="match status" value="1"/>
</dbReference>
<dbReference type="PANTHER" id="PTHR43540">
    <property type="entry name" value="PEROXYUREIDOACRYLATE/UREIDOACRYLATE AMIDOHYDROLASE-RELATED"/>
    <property type="match status" value="1"/>
</dbReference>
<sequence length="205" mass="22111">MSSSPKSIRTILGATPATASINDSTLIIIDAQNEYVHGQLTTANLNATRPAILSVLENYRSEKNVHKGKNIVHILHERPESSPVFTKGTSLFEEFAELRPAHDSEEKTIVKHQPSSFAGTDLQVYLEGLGDVGKKLVLTGYMAHVCVSTTARKAEELGYEVVIVGDAVGNRDIPGVSGEEVTKVVLRELDDAFGTVVKSGDIQVV</sequence>
<comment type="caution">
    <text evidence="4">The sequence shown here is derived from an EMBL/GenBank/DDBJ whole genome shotgun (WGS) entry which is preliminary data.</text>
</comment>
<evidence type="ECO:0000313" key="4">
    <source>
        <dbReference type="EMBL" id="KAK8861209.1"/>
    </source>
</evidence>
<dbReference type="PANTHER" id="PTHR43540:SF15">
    <property type="entry name" value="BLR5631 PROTEIN"/>
    <property type="match status" value="1"/>
</dbReference>
<dbReference type="InterPro" id="IPR000868">
    <property type="entry name" value="Isochorismatase-like_dom"/>
</dbReference>
<dbReference type="EMBL" id="JBCAWK010000004">
    <property type="protein sequence ID" value="KAK8861209.1"/>
    <property type="molecule type" value="Genomic_DNA"/>
</dbReference>
<dbReference type="Proteomes" id="UP001388673">
    <property type="component" value="Unassembled WGS sequence"/>
</dbReference>
<keyword evidence="2" id="KW-0378">Hydrolase</keyword>
<comment type="similarity">
    <text evidence="1">Belongs to the isochorismatase family.</text>
</comment>
<dbReference type="KEGG" id="kne:92179287"/>
<dbReference type="InterPro" id="IPR036380">
    <property type="entry name" value="Isochorismatase-like_sf"/>
</dbReference>
<protein>
    <recommendedName>
        <fullName evidence="3">Isochorismatase-like domain-containing protein</fullName>
    </recommendedName>
</protein>
<dbReference type="RefSeq" id="XP_066803834.1">
    <property type="nucleotide sequence ID" value="XM_066945145.1"/>
</dbReference>
<evidence type="ECO:0000256" key="1">
    <source>
        <dbReference type="ARBA" id="ARBA00006336"/>
    </source>
</evidence>
<reference evidence="4 5" key="1">
    <citation type="journal article" date="2024" name="bioRxiv">
        <title>Comparative genomics of Cryptococcus and Kwoniella reveals pathogenesis evolution and contrasting karyotype dynamics via intercentromeric recombination or chromosome fusion.</title>
        <authorList>
            <person name="Coelho M.A."/>
            <person name="David-Palma M."/>
            <person name="Shea T."/>
            <person name="Bowers K."/>
            <person name="McGinley-Smith S."/>
            <person name="Mohammad A.W."/>
            <person name="Gnirke A."/>
            <person name="Yurkov A.M."/>
            <person name="Nowrousian M."/>
            <person name="Sun S."/>
            <person name="Cuomo C.A."/>
            <person name="Heitman J."/>
        </authorList>
    </citation>
    <scope>NUCLEOTIDE SEQUENCE [LARGE SCALE GENOMIC DNA]</scope>
    <source>
        <strain evidence="4 5">CBS 13917</strain>
    </source>
</reference>
<accession>A0AAW0YSR5</accession>
<dbReference type="Pfam" id="PF00857">
    <property type="entry name" value="Isochorismatase"/>
    <property type="match status" value="1"/>
</dbReference>
<feature type="domain" description="Isochorismatase-like" evidence="3">
    <location>
        <begin position="25"/>
        <end position="197"/>
    </location>
</feature>
<proteinExistence type="inferred from homology"/>
<evidence type="ECO:0000259" key="3">
    <source>
        <dbReference type="Pfam" id="PF00857"/>
    </source>
</evidence>
<name>A0AAW0YSR5_9TREE</name>
<keyword evidence="5" id="KW-1185">Reference proteome</keyword>